<keyword evidence="1" id="KW-0472">Membrane</keyword>
<organism evidence="2 3">
    <name type="scientific">Paramecium pentaurelia</name>
    <dbReference type="NCBI Taxonomy" id="43138"/>
    <lineage>
        <taxon>Eukaryota</taxon>
        <taxon>Sar</taxon>
        <taxon>Alveolata</taxon>
        <taxon>Ciliophora</taxon>
        <taxon>Intramacronucleata</taxon>
        <taxon>Oligohymenophorea</taxon>
        <taxon>Peniculida</taxon>
        <taxon>Parameciidae</taxon>
        <taxon>Paramecium</taxon>
    </lineage>
</organism>
<sequence length="367" mass="42749">MNTVHKIPLIEQMQTLDENEQRLSDQQLSKRINKLNQIIHQQCLIQNQPFICSQCQYCILFRQRNWKKGMIQAMMNMVFILNAGNNTGGNPSATYTSALIGGLINGFFSGSIILYLKLGSLQDSIIIQYNNLDMKQFLLQKQRLDYKQIQFEMVSFNGFYANYVIEGYYFGLLFLIANSNIDYVFGLSNMHSNNGFQLDHDIFEMNQEFYRRGCLYYLGTSIFIFFILYFGWKINKDLPLIVLVCLTGLTVGILYSTEKFLKNVYGDVSLKQSFIENGGPPFQPDMRALIFLFVYAMKMKYYITIQNLLCAKAAEYFSVVKFDYDKEIFYVSLTNICARINFQHPTCLLTIQILQNCLIYPSQRQQF</sequence>
<dbReference type="Proteomes" id="UP000689195">
    <property type="component" value="Unassembled WGS sequence"/>
</dbReference>
<comment type="caution">
    <text evidence="2">The sequence shown here is derived from an EMBL/GenBank/DDBJ whole genome shotgun (WGS) entry which is preliminary data.</text>
</comment>
<feature type="transmembrane region" description="Helical" evidence="1">
    <location>
        <begin position="93"/>
        <end position="116"/>
    </location>
</feature>
<accession>A0A8S1YL48</accession>
<keyword evidence="1" id="KW-0812">Transmembrane</keyword>
<feature type="transmembrane region" description="Helical" evidence="1">
    <location>
        <begin position="214"/>
        <end position="232"/>
    </location>
</feature>
<dbReference type="AlphaFoldDB" id="A0A8S1YL48"/>
<evidence type="ECO:0008006" key="4">
    <source>
        <dbReference type="Google" id="ProtNLM"/>
    </source>
</evidence>
<evidence type="ECO:0000256" key="1">
    <source>
        <dbReference type="SAM" id="Phobius"/>
    </source>
</evidence>
<name>A0A8S1YL48_9CILI</name>
<dbReference type="OrthoDB" id="288203at2759"/>
<dbReference type="EMBL" id="CAJJDO010000175">
    <property type="protein sequence ID" value="CAD8213197.1"/>
    <property type="molecule type" value="Genomic_DNA"/>
</dbReference>
<keyword evidence="3" id="KW-1185">Reference proteome</keyword>
<feature type="transmembrane region" description="Helical" evidence="1">
    <location>
        <begin position="238"/>
        <end position="255"/>
    </location>
</feature>
<reference evidence="2" key="1">
    <citation type="submission" date="2021-01" db="EMBL/GenBank/DDBJ databases">
        <authorList>
            <consortium name="Genoscope - CEA"/>
            <person name="William W."/>
        </authorList>
    </citation>
    <scope>NUCLEOTIDE SEQUENCE</scope>
</reference>
<proteinExistence type="predicted"/>
<keyword evidence="1" id="KW-1133">Transmembrane helix</keyword>
<protein>
    <recommendedName>
        <fullName evidence="4">Transmembrane protein</fullName>
    </recommendedName>
</protein>
<evidence type="ECO:0000313" key="2">
    <source>
        <dbReference type="EMBL" id="CAD8213197.1"/>
    </source>
</evidence>
<evidence type="ECO:0000313" key="3">
    <source>
        <dbReference type="Proteomes" id="UP000689195"/>
    </source>
</evidence>
<gene>
    <name evidence="2" type="ORF">PPENT_87.1.T1750018</name>
</gene>